<dbReference type="GO" id="GO:0000981">
    <property type="term" value="F:DNA-binding transcription factor activity, RNA polymerase II-specific"/>
    <property type="evidence" value="ECO:0007669"/>
    <property type="project" value="TreeGrafter"/>
</dbReference>
<dbReference type="Gene3D" id="4.10.280.10">
    <property type="entry name" value="Helix-loop-helix DNA-binding domain"/>
    <property type="match status" value="1"/>
</dbReference>
<dbReference type="InterPro" id="IPR036638">
    <property type="entry name" value="HLH_DNA-bd_sf"/>
</dbReference>
<dbReference type="SUPFAM" id="SSF47459">
    <property type="entry name" value="HLH, helix-loop-helix DNA-binding domain"/>
    <property type="match status" value="1"/>
</dbReference>
<proteinExistence type="predicted"/>
<dbReference type="GO" id="GO:0000977">
    <property type="term" value="F:RNA polymerase II transcription regulatory region sequence-specific DNA binding"/>
    <property type="evidence" value="ECO:0007669"/>
    <property type="project" value="TreeGrafter"/>
</dbReference>
<evidence type="ECO:0000313" key="9">
    <source>
        <dbReference type="Proteomes" id="UP000231279"/>
    </source>
</evidence>
<organism evidence="8 9">
    <name type="scientific">Handroanthus impetiginosus</name>
    <dbReference type="NCBI Taxonomy" id="429701"/>
    <lineage>
        <taxon>Eukaryota</taxon>
        <taxon>Viridiplantae</taxon>
        <taxon>Streptophyta</taxon>
        <taxon>Embryophyta</taxon>
        <taxon>Tracheophyta</taxon>
        <taxon>Spermatophyta</taxon>
        <taxon>Magnoliopsida</taxon>
        <taxon>eudicotyledons</taxon>
        <taxon>Gunneridae</taxon>
        <taxon>Pentapetalae</taxon>
        <taxon>asterids</taxon>
        <taxon>lamiids</taxon>
        <taxon>Lamiales</taxon>
        <taxon>Bignoniaceae</taxon>
        <taxon>Crescentiina</taxon>
        <taxon>Tabebuia alliance</taxon>
        <taxon>Handroanthus</taxon>
    </lineage>
</organism>
<dbReference type="InterPro" id="IPR015660">
    <property type="entry name" value="MASH1/Ascl1a-like"/>
</dbReference>
<keyword evidence="5" id="KW-0539">Nucleus</keyword>
<keyword evidence="6" id="KW-0175">Coiled coil</keyword>
<gene>
    <name evidence="8" type="ORF">CDL12_09026</name>
</gene>
<dbReference type="EMBL" id="NKXS01001474">
    <property type="protein sequence ID" value="PIN18321.1"/>
    <property type="molecule type" value="Genomic_DNA"/>
</dbReference>
<dbReference type="GO" id="GO:0046983">
    <property type="term" value="F:protein dimerization activity"/>
    <property type="evidence" value="ECO:0007669"/>
    <property type="project" value="InterPro"/>
</dbReference>
<keyword evidence="4" id="KW-0804">Transcription</keyword>
<protein>
    <recommendedName>
        <fullName evidence="7">BHLH domain-containing protein</fullName>
    </recommendedName>
</protein>
<keyword evidence="3" id="KW-0238">DNA-binding</keyword>
<dbReference type="GO" id="GO:0010106">
    <property type="term" value="P:cellular response to iron ion starvation"/>
    <property type="evidence" value="ECO:0007669"/>
    <property type="project" value="UniProtKB-ARBA"/>
</dbReference>
<dbReference type="STRING" id="429701.A0A2G9HLC3"/>
<accession>A0A2G9HLC3</accession>
<evidence type="ECO:0000259" key="7">
    <source>
        <dbReference type="PROSITE" id="PS50888"/>
    </source>
</evidence>
<evidence type="ECO:0000313" key="8">
    <source>
        <dbReference type="EMBL" id="PIN18321.1"/>
    </source>
</evidence>
<evidence type="ECO:0000256" key="6">
    <source>
        <dbReference type="SAM" id="Coils"/>
    </source>
</evidence>
<feature type="domain" description="BHLH" evidence="7">
    <location>
        <begin position="80"/>
        <end position="132"/>
    </location>
</feature>
<dbReference type="PANTHER" id="PTHR13935">
    <property type="entry name" value="ACHAETE-SCUTE TRANSCRIPTION FACTOR-RELATED"/>
    <property type="match status" value="1"/>
</dbReference>
<dbReference type="PROSITE" id="PS50888">
    <property type="entry name" value="BHLH"/>
    <property type="match status" value="1"/>
</dbReference>
<name>A0A2G9HLC3_9LAMI</name>
<dbReference type="OrthoDB" id="6106870at2759"/>
<keyword evidence="2" id="KW-0805">Transcription regulation</keyword>
<evidence type="ECO:0000256" key="1">
    <source>
        <dbReference type="ARBA" id="ARBA00004123"/>
    </source>
</evidence>
<dbReference type="PANTHER" id="PTHR13935:SF41">
    <property type="entry name" value="TRANSCRIPTION FACTOR ORG2-RELATED"/>
    <property type="match status" value="1"/>
</dbReference>
<comment type="subcellular location">
    <subcellularLocation>
        <location evidence="1">Nucleus</location>
    </subcellularLocation>
</comment>
<dbReference type="CDD" id="cd18914">
    <property type="entry name" value="bHLH_AtORG2_like"/>
    <property type="match status" value="1"/>
</dbReference>
<evidence type="ECO:0000256" key="5">
    <source>
        <dbReference type="ARBA" id="ARBA00023242"/>
    </source>
</evidence>
<reference evidence="9" key="1">
    <citation type="journal article" date="2018" name="Gigascience">
        <title>Genome assembly of the Pink Ipe (Handroanthus impetiginosus, Bignoniaceae), a highly valued, ecologically keystone Neotropical timber forest tree.</title>
        <authorList>
            <person name="Silva-Junior O.B."/>
            <person name="Grattapaglia D."/>
            <person name="Novaes E."/>
            <person name="Collevatti R.G."/>
        </authorList>
    </citation>
    <scope>NUCLEOTIDE SEQUENCE [LARGE SCALE GENOMIC DNA]</scope>
    <source>
        <strain evidence="9">cv. UFG-1</strain>
    </source>
</reference>
<dbReference type="GO" id="GO:0090575">
    <property type="term" value="C:RNA polymerase II transcription regulator complex"/>
    <property type="evidence" value="ECO:0007669"/>
    <property type="project" value="TreeGrafter"/>
</dbReference>
<dbReference type="Proteomes" id="UP000231279">
    <property type="component" value="Unassembled WGS sequence"/>
</dbReference>
<dbReference type="FunFam" id="4.10.280.10:FF:000074">
    <property type="entry name" value="Transcription factor ORG2"/>
    <property type="match status" value="1"/>
</dbReference>
<sequence>MLALSPQFCSSGWFLDMEDPIISHEQENLNYLSTGGRTETSDSIELHSPTSKIPPTDGEFASFFDGFHHEGHNDDDNKMVKKLNHNASERDRRKRINNLYSTLRSLLPSDDQSKKLSIPATVSRVLKYIPELQKEVERLIQKKQTLISNISRAEDSSVDLKNHRRKSIQKSSFPAVSATRISDREVIIQSSIPKAEKGSFSEAVINLEEEGFVVMNASCVESFGGSVFCNLHIQAQGSQVIDVEMLKEKVWPLYEKGERVY</sequence>
<dbReference type="InterPro" id="IPR011598">
    <property type="entry name" value="bHLH_dom"/>
</dbReference>
<keyword evidence="9" id="KW-1185">Reference proteome</keyword>
<comment type="caution">
    <text evidence="8">The sequence shown here is derived from an EMBL/GenBank/DDBJ whole genome shotgun (WGS) entry which is preliminary data.</text>
</comment>
<evidence type="ECO:0000256" key="2">
    <source>
        <dbReference type="ARBA" id="ARBA00023015"/>
    </source>
</evidence>
<dbReference type="SMART" id="SM00353">
    <property type="entry name" value="HLH"/>
    <property type="match status" value="1"/>
</dbReference>
<dbReference type="AlphaFoldDB" id="A0A2G9HLC3"/>
<feature type="coiled-coil region" evidence="6">
    <location>
        <begin position="129"/>
        <end position="156"/>
    </location>
</feature>
<evidence type="ECO:0000256" key="3">
    <source>
        <dbReference type="ARBA" id="ARBA00023125"/>
    </source>
</evidence>
<evidence type="ECO:0000256" key="4">
    <source>
        <dbReference type="ARBA" id="ARBA00023163"/>
    </source>
</evidence>
<dbReference type="Pfam" id="PF00010">
    <property type="entry name" value="HLH"/>
    <property type="match status" value="1"/>
</dbReference>